<gene>
    <name evidence="1" type="ORF">KC01_LOCUS30261</name>
</gene>
<dbReference type="AlphaFoldDB" id="A0AAV2LMW0"/>
<evidence type="ECO:0000313" key="1">
    <source>
        <dbReference type="EMBL" id="CAL1602500.1"/>
    </source>
</evidence>
<dbReference type="Proteomes" id="UP001497482">
    <property type="component" value="Chromosome 3"/>
</dbReference>
<sequence length="149" mass="16848">MLFLKPNTRLFAVSVLDPVRPLPVLPDRLPPSPSLDTCVSNGPLESGSPAVISPLPGRLDERSTIQFVIPRKDRIHSPSLTPPVPHLPPSLMRLFMDELRRTERPFLRRHRDPISRTTLHLAITWSLLHEAQVLSQCPLNLGLKKGMHW</sequence>
<proteinExistence type="predicted"/>
<reference evidence="1 2" key="1">
    <citation type="submission" date="2024-04" db="EMBL/GenBank/DDBJ databases">
        <authorList>
            <person name="Waldvogel A.-M."/>
            <person name="Schoenle A."/>
        </authorList>
    </citation>
    <scope>NUCLEOTIDE SEQUENCE [LARGE SCALE GENOMIC DNA]</scope>
</reference>
<dbReference type="EMBL" id="OZ035825">
    <property type="protein sequence ID" value="CAL1602500.1"/>
    <property type="molecule type" value="Genomic_DNA"/>
</dbReference>
<accession>A0AAV2LMW0</accession>
<keyword evidence="2" id="KW-1185">Reference proteome</keyword>
<name>A0AAV2LMW0_KNICA</name>
<protein>
    <submittedName>
        <fullName evidence="1">Uncharacterized protein</fullName>
    </submittedName>
</protein>
<organism evidence="1 2">
    <name type="scientific">Knipowitschia caucasica</name>
    <name type="common">Caucasian dwarf goby</name>
    <name type="synonym">Pomatoschistus caucasicus</name>
    <dbReference type="NCBI Taxonomy" id="637954"/>
    <lineage>
        <taxon>Eukaryota</taxon>
        <taxon>Metazoa</taxon>
        <taxon>Chordata</taxon>
        <taxon>Craniata</taxon>
        <taxon>Vertebrata</taxon>
        <taxon>Euteleostomi</taxon>
        <taxon>Actinopterygii</taxon>
        <taxon>Neopterygii</taxon>
        <taxon>Teleostei</taxon>
        <taxon>Neoteleostei</taxon>
        <taxon>Acanthomorphata</taxon>
        <taxon>Gobiaria</taxon>
        <taxon>Gobiiformes</taxon>
        <taxon>Gobioidei</taxon>
        <taxon>Gobiidae</taxon>
        <taxon>Gobiinae</taxon>
        <taxon>Knipowitschia</taxon>
    </lineage>
</organism>
<evidence type="ECO:0000313" key="2">
    <source>
        <dbReference type="Proteomes" id="UP001497482"/>
    </source>
</evidence>